<dbReference type="InterPro" id="IPR020843">
    <property type="entry name" value="ER"/>
</dbReference>
<gene>
    <name evidence="4" type="ORF">MKI86_13395</name>
</gene>
<keyword evidence="1" id="KW-0521">NADP</keyword>
<keyword evidence="5" id="KW-1185">Reference proteome</keyword>
<keyword evidence="4" id="KW-0614">Plasmid</keyword>
<geneLocation type="plasmid" evidence="4">
    <name>unnamed</name>
</geneLocation>
<evidence type="ECO:0000256" key="2">
    <source>
        <dbReference type="ARBA" id="ARBA00023002"/>
    </source>
</evidence>
<evidence type="ECO:0000256" key="1">
    <source>
        <dbReference type="ARBA" id="ARBA00022857"/>
    </source>
</evidence>
<feature type="domain" description="Enoyl reductase (ER)" evidence="3">
    <location>
        <begin position="12"/>
        <end position="322"/>
    </location>
</feature>
<dbReference type="RefSeq" id="WP_241601581.1">
    <property type="nucleotide sequence ID" value="NZ_JAKVIN010000005.1"/>
</dbReference>
<dbReference type="InterPro" id="IPR013154">
    <property type="entry name" value="ADH-like_N"/>
</dbReference>
<dbReference type="Gene3D" id="3.40.50.720">
    <property type="entry name" value="NAD(P)-binding Rossmann-like Domain"/>
    <property type="match status" value="1"/>
</dbReference>
<evidence type="ECO:0000259" key="3">
    <source>
        <dbReference type="SMART" id="SM00829"/>
    </source>
</evidence>
<dbReference type="InterPro" id="IPR047618">
    <property type="entry name" value="QOR-like"/>
</dbReference>
<dbReference type="Pfam" id="PF00107">
    <property type="entry name" value="ADH_zinc_N"/>
    <property type="match status" value="1"/>
</dbReference>
<dbReference type="EMBL" id="JAKVIN010000005">
    <property type="protein sequence ID" value="MCJ8150139.1"/>
    <property type="molecule type" value="Genomic_DNA"/>
</dbReference>
<dbReference type="InterPro" id="IPR011032">
    <property type="entry name" value="GroES-like_sf"/>
</dbReference>
<evidence type="ECO:0000313" key="5">
    <source>
        <dbReference type="Proteomes" id="UP001201844"/>
    </source>
</evidence>
<protein>
    <submittedName>
        <fullName evidence="4">Quinone oxidoreductase</fullName>
    </submittedName>
</protein>
<dbReference type="SMART" id="SM00829">
    <property type="entry name" value="PKS_ER"/>
    <property type="match status" value="1"/>
</dbReference>
<dbReference type="SUPFAM" id="SSF50129">
    <property type="entry name" value="GroES-like"/>
    <property type="match status" value="1"/>
</dbReference>
<name>A0ABT0CNF1_9HYPH</name>
<dbReference type="Gene3D" id="3.90.180.10">
    <property type="entry name" value="Medium-chain alcohol dehydrogenases, catalytic domain"/>
    <property type="match status" value="1"/>
</dbReference>
<dbReference type="InterPro" id="IPR036291">
    <property type="entry name" value="NAD(P)-bd_dom_sf"/>
</dbReference>
<dbReference type="InterPro" id="IPR013149">
    <property type="entry name" value="ADH-like_C"/>
</dbReference>
<dbReference type="SUPFAM" id="SSF51735">
    <property type="entry name" value="NAD(P)-binding Rossmann-fold domains"/>
    <property type="match status" value="1"/>
</dbReference>
<dbReference type="PANTHER" id="PTHR48106">
    <property type="entry name" value="QUINONE OXIDOREDUCTASE PIG3-RELATED"/>
    <property type="match status" value="1"/>
</dbReference>
<sequence>MNAGAVVARKPGGPEVLEWVELAVDTPGPGEVLIRQEAAGLNFIDTYYRSGLYPWPGEMLVPGAEAAGTIVAIGPGVEDFSVGQRVAYLERTGAYREMRVMPAERLFLLPDGIDTALAASVLLKGLTAQALVSTVAPVKAGQTVLVHAAAGGVGLLLGQWILALGARAIGTAGSPEKAELARAHGYDAVIEYRGEDFAARVAELTDGALCDTVFDAVGKDTWRGSLNSLRPHGRFVNFGQASGPIEGFKISDLAAGSKSVIRPVVFDYLTGAQERRQRSAELFARLADGSLRAGAASSIPLREAARAHRALEGRATTGSTILTMDGFSA</sequence>
<comment type="caution">
    <text evidence="4">The sequence shown here is derived from an EMBL/GenBank/DDBJ whole genome shotgun (WGS) entry which is preliminary data.</text>
</comment>
<dbReference type="Pfam" id="PF08240">
    <property type="entry name" value="ADH_N"/>
    <property type="match status" value="1"/>
</dbReference>
<dbReference type="PANTHER" id="PTHR48106:SF13">
    <property type="entry name" value="QUINONE OXIDOREDUCTASE-RELATED"/>
    <property type="match status" value="1"/>
</dbReference>
<reference evidence="4 5" key="1">
    <citation type="submission" date="2022-02" db="EMBL/GenBank/DDBJ databases">
        <title>Shinella B3.7 sp. nov., isolated from Sediment (Zhairuo Island).</title>
        <authorList>
            <person name="Chen G."/>
        </authorList>
    </citation>
    <scope>NUCLEOTIDE SEQUENCE [LARGE SCALE GENOMIC DNA]</scope>
    <source>
        <strain evidence="4 5">B3.7</strain>
        <plasmid evidence="4">unnamed</plasmid>
    </source>
</reference>
<organism evidence="4 5">
    <name type="scientific">Shinella sedimenti</name>
    <dbReference type="NCBI Taxonomy" id="2919913"/>
    <lineage>
        <taxon>Bacteria</taxon>
        <taxon>Pseudomonadati</taxon>
        <taxon>Pseudomonadota</taxon>
        <taxon>Alphaproteobacteria</taxon>
        <taxon>Hyphomicrobiales</taxon>
        <taxon>Rhizobiaceae</taxon>
        <taxon>Shinella</taxon>
    </lineage>
</organism>
<dbReference type="CDD" id="cd05286">
    <property type="entry name" value="QOR2"/>
    <property type="match status" value="1"/>
</dbReference>
<dbReference type="Proteomes" id="UP001201844">
    <property type="component" value="Unassembled WGS sequence"/>
</dbReference>
<accession>A0ABT0CNF1</accession>
<evidence type="ECO:0000313" key="4">
    <source>
        <dbReference type="EMBL" id="MCJ8150139.1"/>
    </source>
</evidence>
<proteinExistence type="predicted"/>
<keyword evidence="2" id="KW-0560">Oxidoreductase</keyword>